<dbReference type="PANTHER" id="PTHR24264">
    <property type="entry name" value="TRYPSIN-RELATED"/>
    <property type="match status" value="1"/>
</dbReference>
<dbReference type="SMART" id="SM00020">
    <property type="entry name" value="Tryp_SPc"/>
    <property type="match status" value="1"/>
</dbReference>
<evidence type="ECO:0000313" key="10">
    <source>
        <dbReference type="RefSeq" id="XP_018329769.1"/>
    </source>
</evidence>
<dbReference type="PROSITE" id="PS00135">
    <property type="entry name" value="TRYPSIN_SER"/>
    <property type="match status" value="1"/>
</dbReference>
<feature type="domain" description="Peptidase S1" evidence="8">
    <location>
        <begin position="47"/>
        <end position="245"/>
    </location>
</feature>
<reference evidence="10" key="1">
    <citation type="submission" date="2025-08" db="UniProtKB">
        <authorList>
            <consortium name="RefSeq"/>
        </authorList>
    </citation>
    <scope>IDENTIFICATION</scope>
    <source>
        <tissue evidence="10">Entire body</tissue>
    </source>
</reference>
<dbReference type="AlphaFoldDB" id="A0A1W4X0Z8"/>
<dbReference type="InterPro" id="IPR043504">
    <property type="entry name" value="Peptidase_S1_PA_chymotrypsin"/>
</dbReference>
<dbReference type="CDD" id="cd00190">
    <property type="entry name" value="Tryp_SPc"/>
    <property type="match status" value="1"/>
</dbReference>
<evidence type="ECO:0000256" key="2">
    <source>
        <dbReference type="ARBA" id="ARBA00022525"/>
    </source>
</evidence>
<evidence type="ECO:0000256" key="1">
    <source>
        <dbReference type="ARBA" id="ARBA00004613"/>
    </source>
</evidence>
<keyword evidence="2" id="KW-0964">Secreted</keyword>
<dbReference type="SUPFAM" id="SSF50494">
    <property type="entry name" value="Trypsin-like serine proteases"/>
    <property type="match status" value="1"/>
</dbReference>
<keyword evidence="9" id="KW-1185">Reference proteome</keyword>
<feature type="signal peptide" evidence="7">
    <location>
        <begin position="1"/>
        <end position="16"/>
    </location>
</feature>
<dbReference type="FunCoup" id="A0A1W4X0Z8">
    <property type="interactions" value="51"/>
</dbReference>
<dbReference type="InParanoid" id="A0A1W4X0Z8"/>
<sequence length="245" mass="26891">MKEISLIFITFSLVTAHVTGDWFNILSSREIADEGLNRLASSEDTRIVGGYEPARNSIPYVAVYRTMFNESEWDYCEASLISTRYVLTVAHCLMDNFSWLEVVLGAHNYYNNEPTQQTIRTTTFKVHEQFSKATLENDLGVIYLPTPAKINRYVQLIALPSRADASNSFAGSKAIMCGWGDTSDNAVALNVILRCVNVTILTNDKCNEVASGFINSNICTSGSGKKGACFGDSGGPLVTSNKLIT</sequence>
<evidence type="ECO:0000256" key="5">
    <source>
        <dbReference type="ARBA" id="ARBA00022825"/>
    </source>
</evidence>
<evidence type="ECO:0000256" key="4">
    <source>
        <dbReference type="ARBA" id="ARBA00022801"/>
    </source>
</evidence>
<dbReference type="PRINTS" id="PR00722">
    <property type="entry name" value="CHYMOTRYPSIN"/>
</dbReference>
<dbReference type="InterPro" id="IPR001314">
    <property type="entry name" value="Peptidase_S1A"/>
</dbReference>
<dbReference type="Proteomes" id="UP000192223">
    <property type="component" value="Unplaced"/>
</dbReference>
<dbReference type="InterPro" id="IPR001254">
    <property type="entry name" value="Trypsin_dom"/>
</dbReference>
<dbReference type="GO" id="GO:0006508">
    <property type="term" value="P:proteolysis"/>
    <property type="evidence" value="ECO:0007669"/>
    <property type="project" value="UniProtKB-KW"/>
</dbReference>
<dbReference type="InterPro" id="IPR050127">
    <property type="entry name" value="Serine_Proteases_S1"/>
</dbReference>
<dbReference type="PANTHER" id="PTHR24264:SF65">
    <property type="entry name" value="SRCR DOMAIN-CONTAINING PROTEIN"/>
    <property type="match status" value="1"/>
</dbReference>
<dbReference type="Gene3D" id="2.40.10.10">
    <property type="entry name" value="Trypsin-like serine proteases"/>
    <property type="match status" value="2"/>
</dbReference>
<keyword evidence="7" id="KW-0732">Signal</keyword>
<dbReference type="KEGG" id="apln:108740075"/>
<name>A0A1W4X0Z8_AGRPL</name>
<dbReference type="InterPro" id="IPR009003">
    <property type="entry name" value="Peptidase_S1_PA"/>
</dbReference>
<dbReference type="STRING" id="224129.A0A1W4X0Z8"/>
<evidence type="ECO:0000259" key="8">
    <source>
        <dbReference type="PROSITE" id="PS50240"/>
    </source>
</evidence>
<dbReference type="InterPro" id="IPR033116">
    <property type="entry name" value="TRYPSIN_SER"/>
</dbReference>
<dbReference type="GO" id="GO:0005615">
    <property type="term" value="C:extracellular space"/>
    <property type="evidence" value="ECO:0007669"/>
    <property type="project" value="TreeGrafter"/>
</dbReference>
<organism evidence="9 10">
    <name type="scientific">Agrilus planipennis</name>
    <name type="common">Emerald ash borer</name>
    <name type="synonym">Agrilus marcopoli</name>
    <dbReference type="NCBI Taxonomy" id="224129"/>
    <lineage>
        <taxon>Eukaryota</taxon>
        <taxon>Metazoa</taxon>
        <taxon>Ecdysozoa</taxon>
        <taxon>Arthropoda</taxon>
        <taxon>Hexapoda</taxon>
        <taxon>Insecta</taxon>
        <taxon>Pterygota</taxon>
        <taxon>Neoptera</taxon>
        <taxon>Endopterygota</taxon>
        <taxon>Coleoptera</taxon>
        <taxon>Polyphaga</taxon>
        <taxon>Elateriformia</taxon>
        <taxon>Buprestoidea</taxon>
        <taxon>Buprestidae</taxon>
        <taxon>Agrilinae</taxon>
        <taxon>Agrilus</taxon>
    </lineage>
</organism>
<dbReference type="PROSITE" id="PS50240">
    <property type="entry name" value="TRYPSIN_DOM"/>
    <property type="match status" value="1"/>
</dbReference>
<keyword evidence="3" id="KW-0645">Protease</keyword>
<dbReference type="Pfam" id="PF00089">
    <property type="entry name" value="Trypsin"/>
    <property type="match status" value="1"/>
</dbReference>
<dbReference type="RefSeq" id="XP_018329769.1">
    <property type="nucleotide sequence ID" value="XM_018474267.1"/>
</dbReference>
<keyword evidence="6" id="KW-1015">Disulfide bond</keyword>
<accession>A0A1W4X0Z8</accession>
<dbReference type="OrthoDB" id="5565075at2759"/>
<protein>
    <submittedName>
        <fullName evidence="10">Brachyurin-like</fullName>
    </submittedName>
</protein>
<keyword evidence="4" id="KW-0378">Hydrolase</keyword>
<dbReference type="GO" id="GO:0004252">
    <property type="term" value="F:serine-type endopeptidase activity"/>
    <property type="evidence" value="ECO:0007669"/>
    <property type="project" value="InterPro"/>
</dbReference>
<dbReference type="FunFam" id="2.40.10.10:FF:000166">
    <property type="entry name" value="Trypsin"/>
    <property type="match status" value="1"/>
</dbReference>
<evidence type="ECO:0000256" key="6">
    <source>
        <dbReference type="ARBA" id="ARBA00023157"/>
    </source>
</evidence>
<dbReference type="GeneID" id="108740075"/>
<comment type="subcellular location">
    <subcellularLocation>
        <location evidence="1">Secreted</location>
    </subcellularLocation>
</comment>
<feature type="chain" id="PRO_5010693519" evidence="7">
    <location>
        <begin position="17"/>
        <end position="245"/>
    </location>
</feature>
<proteinExistence type="predicted"/>
<gene>
    <name evidence="10" type="primary">LOC108740075</name>
</gene>
<keyword evidence="5" id="KW-0720">Serine protease</keyword>
<evidence type="ECO:0000313" key="9">
    <source>
        <dbReference type="Proteomes" id="UP000192223"/>
    </source>
</evidence>
<evidence type="ECO:0000256" key="7">
    <source>
        <dbReference type="SAM" id="SignalP"/>
    </source>
</evidence>
<evidence type="ECO:0000256" key="3">
    <source>
        <dbReference type="ARBA" id="ARBA00022670"/>
    </source>
</evidence>